<protein>
    <recommendedName>
        <fullName evidence="2">Methyltransferase domain-containing protein</fullName>
    </recommendedName>
</protein>
<feature type="compositionally biased region" description="Basic and acidic residues" evidence="1">
    <location>
        <begin position="230"/>
        <end position="239"/>
    </location>
</feature>
<dbReference type="InterPro" id="IPR041698">
    <property type="entry name" value="Methyltransf_25"/>
</dbReference>
<feature type="compositionally biased region" description="Polar residues" evidence="1">
    <location>
        <begin position="13"/>
        <end position="24"/>
    </location>
</feature>
<evidence type="ECO:0000313" key="4">
    <source>
        <dbReference type="Proteomes" id="UP000007431"/>
    </source>
</evidence>
<evidence type="ECO:0000259" key="2">
    <source>
        <dbReference type="Pfam" id="PF13649"/>
    </source>
</evidence>
<dbReference type="InterPro" id="IPR050447">
    <property type="entry name" value="Erg6_SMT_methyltransf"/>
</dbReference>
<dbReference type="EMBL" id="GL377305">
    <property type="protein sequence ID" value="EFI98200.1"/>
    <property type="molecule type" value="Genomic_DNA"/>
</dbReference>
<dbReference type="VEuPathDB" id="FungiDB:SCHCODRAFT_02726410"/>
<dbReference type="GeneID" id="9592776"/>
<dbReference type="InParanoid" id="D8Q2W7"/>
<feature type="region of interest" description="Disordered" evidence="1">
    <location>
        <begin position="587"/>
        <end position="621"/>
    </location>
</feature>
<dbReference type="OrthoDB" id="2013972at2759"/>
<dbReference type="PANTHER" id="PTHR44068">
    <property type="entry name" value="ZGC:194242"/>
    <property type="match status" value="1"/>
</dbReference>
<evidence type="ECO:0000313" key="3">
    <source>
        <dbReference type="EMBL" id="EFI98200.1"/>
    </source>
</evidence>
<dbReference type="eggNOG" id="ENOG502SMY0">
    <property type="taxonomic scope" value="Eukaryota"/>
</dbReference>
<feature type="region of interest" description="Disordered" evidence="1">
    <location>
        <begin position="371"/>
        <end position="396"/>
    </location>
</feature>
<name>D8Q2W7_SCHCM</name>
<dbReference type="Proteomes" id="UP000007431">
    <property type="component" value="Unassembled WGS sequence"/>
</dbReference>
<feature type="compositionally biased region" description="Polar residues" evidence="1">
    <location>
        <begin position="282"/>
        <end position="296"/>
    </location>
</feature>
<feature type="compositionally biased region" description="Low complexity" evidence="1">
    <location>
        <begin position="307"/>
        <end position="335"/>
    </location>
</feature>
<dbReference type="InterPro" id="IPR029063">
    <property type="entry name" value="SAM-dependent_MTases_sf"/>
</dbReference>
<sequence length="881" mass="96325">MSSRTAAGRRRLQSGQVQTISPTLLSPKALFGFRSKSKDQRRTPRSSPTPPSPQRPSVHFTPSTDDPPSIRQRRASGPPQSDEQRNPSHPRPPPSPIRTAPLSPLPPSSPRSRSTMQLPPSAESASSAWRAEDAPAQEGRAPISPTTRGGHLRDKAPGSPAPRAPLSPGARNALYFDDSISLSPVSSPERTPSEFLAPGPYGGENAPSPATSIYSLAKVPSATSSSSSKRSIDSKRSMDSDFVTSPDSPTKFVFPSGRSVVKPKGPGPKFGRKTPKTGTRVESPTLTPVGSRTSAETVAADLRRTRALSTSTATSSGTAMSARTSRSGSSTDTTSPAFVFPTSRTRANPAFRPAVRLTPKIPVRRGRARDLAAGSEERDYSPMENTLSSAAGNRESVATATERRARARCIHLRVGEYPFDQYSAEVQKWERSTHELLRSLKPPDSPSFHDYGHLPPMTLLDLGCGQGWWMLEAAHAWRGHGTQVIGFDLVDTTSEMCAQAVRLGLSDNMRVIVGNFLTQPLPFEDETFDLVRMADLTYAIPFDQWEQVLREVKRVLAVGGRLELIDDDVFFPYSDTTLLPAQRWSYSISSPSRSHSPQSRRTTTSSYVSSSHSGFDSASEAESNTLYTDSFITTADTETISSPREPPDARTTALRTASEEVEALFGYMVNHKLGLNLRLHAFLFDALQRIFGGLAREVDTMRLGVEGFPSAASGLVLWPSTCIPMRAADVEQHAMRHCRTVLMCKELMTEYALEVSNEEDIDDETISEALWDYAEFLPQRFGIASSKRESVCTIKRETVVSRATRRDSTASLESSLDALMEYQSEFRGMFATSSSDDEDDSQEAGCPAPEASETNRKPYEPVADLTHIRTIRVFEAVKTSP</sequence>
<dbReference type="KEGG" id="scm:SCHCO_02726410"/>
<dbReference type="CDD" id="cd02440">
    <property type="entry name" value="AdoMet_MTases"/>
    <property type="match status" value="1"/>
</dbReference>
<feature type="compositionally biased region" description="Low complexity" evidence="1">
    <location>
        <begin position="587"/>
        <end position="613"/>
    </location>
</feature>
<organism evidence="4">
    <name type="scientific">Schizophyllum commune (strain H4-8 / FGSC 9210)</name>
    <name type="common">Split gill fungus</name>
    <dbReference type="NCBI Taxonomy" id="578458"/>
    <lineage>
        <taxon>Eukaryota</taxon>
        <taxon>Fungi</taxon>
        <taxon>Dikarya</taxon>
        <taxon>Basidiomycota</taxon>
        <taxon>Agaricomycotina</taxon>
        <taxon>Agaricomycetes</taxon>
        <taxon>Agaricomycetidae</taxon>
        <taxon>Agaricales</taxon>
        <taxon>Schizophyllaceae</taxon>
        <taxon>Schizophyllum</taxon>
    </lineage>
</organism>
<feature type="non-terminal residue" evidence="3">
    <location>
        <position position="881"/>
    </location>
</feature>
<gene>
    <name evidence="3" type="ORF">SCHCODRAFT_107625</name>
</gene>
<proteinExistence type="predicted"/>
<feature type="domain" description="Methyltransferase" evidence="2">
    <location>
        <begin position="460"/>
        <end position="560"/>
    </location>
</feature>
<evidence type="ECO:0000256" key="1">
    <source>
        <dbReference type="SAM" id="MobiDB-lite"/>
    </source>
</evidence>
<keyword evidence="4" id="KW-1185">Reference proteome</keyword>
<accession>D8Q2W7</accession>
<dbReference type="SUPFAM" id="SSF53335">
    <property type="entry name" value="S-adenosyl-L-methionine-dependent methyltransferases"/>
    <property type="match status" value="1"/>
</dbReference>
<feature type="region of interest" description="Disordered" evidence="1">
    <location>
        <begin position="831"/>
        <end position="862"/>
    </location>
</feature>
<feature type="compositionally biased region" description="Polar residues" evidence="1">
    <location>
        <begin position="180"/>
        <end position="190"/>
    </location>
</feature>
<dbReference type="OMA" id="DAMWEYQ"/>
<dbReference type="Gene3D" id="3.40.50.150">
    <property type="entry name" value="Vaccinia Virus protein VP39"/>
    <property type="match status" value="1"/>
</dbReference>
<dbReference type="HOGENOM" id="CLU_326817_0_0_1"/>
<dbReference type="RefSeq" id="XP_003033103.1">
    <property type="nucleotide sequence ID" value="XM_003033057.1"/>
</dbReference>
<feature type="region of interest" description="Disordered" evidence="1">
    <location>
        <begin position="1"/>
        <end position="341"/>
    </location>
</feature>
<reference evidence="3 4" key="1">
    <citation type="journal article" date="2010" name="Nat. Biotechnol.">
        <title>Genome sequence of the model mushroom Schizophyllum commune.</title>
        <authorList>
            <person name="Ohm R.A."/>
            <person name="de Jong J.F."/>
            <person name="Lugones L.G."/>
            <person name="Aerts A."/>
            <person name="Kothe E."/>
            <person name="Stajich J.E."/>
            <person name="de Vries R.P."/>
            <person name="Record E."/>
            <person name="Levasseur A."/>
            <person name="Baker S.E."/>
            <person name="Bartholomew K.A."/>
            <person name="Coutinho P.M."/>
            <person name="Erdmann S."/>
            <person name="Fowler T.J."/>
            <person name="Gathman A.C."/>
            <person name="Lombard V."/>
            <person name="Henrissat B."/>
            <person name="Knabe N."/>
            <person name="Kuees U."/>
            <person name="Lilly W.W."/>
            <person name="Lindquist E."/>
            <person name="Lucas S."/>
            <person name="Magnuson J.K."/>
            <person name="Piumi F."/>
            <person name="Raudaskoski M."/>
            <person name="Salamov A."/>
            <person name="Schmutz J."/>
            <person name="Schwarze F.W.M.R."/>
            <person name="vanKuyk P.A."/>
            <person name="Horton J.S."/>
            <person name="Grigoriev I.V."/>
            <person name="Woesten H.A.B."/>
        </authorList>
    </citation>
    <scope>NUCLEOTIDE SEQUENCE [LARGE SCALE GENOMIC DNA]</scope>
    <source>
        <strain evidence="4">H4-8 / FGSC 9210</strain>
    </source>
</reference>
<dbReference type="PANTHER" id="PTHR44068:SF11">
    <property type="entry name" value="GERANYL DIPHOSPHATE 2-C-METHYLTRANSFERASE"/>
    <property type="match status" value="1"/>
</dbReference>
<dbReference type="AlphaFoldDB" id="D8Q2W7"/>
<dbReference type="Pfam" id="PF13649">
    <property type="entry name" value="Methyltransf_25"/>
    <property type="match status" value="1"/>
</dbReference>